<gene>
    <name evidence="2" type="ORF">Bca52824_057410</name>
</gene>
<dbReference type="PANTHER" id="PTHR48449:SF1">
    <property type="entry name" value="DUF1985 DOMAIN-CONTAINING PROTEIN"/>
    <property type="match status" value="1"/>
</dbReference>
<organism evidence="2 3">
    <name type="scientific">Brassica carinata</name>
    <name type="common">Ethiopian mustard</name>
    <name type="synonym">Abyssinian cabbage</name>
    <dbReference type="NCBI Taxonomy" id="52824"/>
    <lineage>
        <taxon>Eukaryota</taxon>
        <taxon>Viridiplantae</taxon>
        <taxon>Streptophyta</taxon>
        <taxon>Embryophyta</taxon>
        <taxon>Tracheophyta</taxon>
        <taxon>Spermatophyta</taxon>
        <taxon>Magnoliopsida</taxon>
        <taxon>eudicotyledons</taxon>
        <taxon>Gunneridae</taxon>
        <taxon>Pentapetalae</taxon>
        <taxon>rosids</taxon>
        <taxon>malvids</taxon>
        <taxon>Brassicales</taxon>
        <taxon>Brassicaceae</taxon>
        <taxon>Brassiceae</taxon>
        <taxon>Brassica</taxon>
    </lineage>
</organism>
<dbReference type="EMBL" id="JAAMPC010000012">
    <property type="protein sequence ID" value="KAG2274855.1"/>
    <property type="molecule type" value="Genomic_DNA"/>
</dbReference>
<reference evidence="2 3" key="1">
    <citation type="submission" date="2020-02" db="EMBL/GenBank/DDBJ databases">
        <authorList>
            <person name="Ma Q."/>
            <person name="Huang Y."/>
            <person name="Song X."/>
            <person name="Pei D."/>
        </authorList>
    </citation>
    <scope>NUCLEOTIDE SEQUENCE [LARGE SCALE GENOMIC DNA]</scope>
    <source>
        <strain evidence="2">Sxm20200214</strain>
        <tissue evidence="2">Leaf</tissue>
    </source>
</reference>
<dbReference type="Proteomes" id="UP000886595">
    <property type="component" value="Unassembled WGS sequence"/>
</dbReference>
<evidence type="ECO:0000259" key="1">
    <source>
        <dbReference type="Pfam" id="PF09331"/>
    </source>
</evidence>
<protein>
    <recommendedName>
        <fullName evidence="1">DUF1985 domain-containing protein</fullName>
    </recommendedName>
</protein>
<feature type="domain" description="DUF1985" evidence="1">
    <location>
        <begin position="1"/>
        <end position="44"/>
    </location>
</feature>
<dbReference type="InterPro" id="IPR015410">
    <property type="entry name" value="DUF1985"/>
</dbReference>
<keyword evidence="3" id="KW-1185">Reference proteome</keyword>
<dbReference type="Pfam" id="PF09331">
    <property type="entry name" value="DUF1985"/>
    <property type="match status" value="1"/>
</dbReference>
<sequence length="110" mass="12289">MRQVVTKKKYEMVPVFGGEPLRFSLVDFGEVTGLPCGEFEDGGDDTVTLLNYPEKTLPQHVGLNLATVRKAEHDPGLLVKPMMDISGSQEDGWGVWDDEELDKLIEYICC</sequence>
<name>A0A8X7QUM7_BRACI</name>
<dbReference type="OrthoDB" id="1114153at2759"/>
<dbReference type="AlphaFoldDB" id="A0A8X7QUM7"/>
<comment type="caution">
    <text evidence="2">The sequence shown here is derived from an EMBL/GenBank/DDBJ whole genome shotgun (WGS) entry which is preliminary data.</text>
</comment>
<evidence type="ECO:0000313" key="3">
    <source>
        <dbReference type="Proteomes" id="UP000886595"/>
    </source>
</evidence>
<evidence type="ECO:0000313" key="2">
    <source>
        <dbReference type="EMBL" id="KAG2274855.1"/>
    </source>
</evidence>
<accession>A0A8X7QUM7</accession>
<proteinExistence type="predicted"/>
<dbReference type="PANTHER" id="PTHR48449">
    <property type="entry name" value="DUF1985 DOMAIN-CONTAINING PROTEIN"/>
    <property type="match status" value="1"/>
</dbReference>